<feature type="transmembrane region" description="Helical" evidence="9">
    <location>
        <begin position="212"/>
        <end position="236"/>
    </location>
</feature>
<dbReference type="InterPro" id="IPR004648">
    <property type="entry name" value="Oligpept_transpt"/>
</dbReference>
<dbReference type="NCBIfam" id="TIGR00728">
    <property type="entry name" value="OPT_sfam"/>
    <property type="match status" value="1"/>
</dbReference>
<dbReference type="GO" id="GO:0015031">
    <property type="term" value="P:protein transport"/>
    <property type="evidence" value="ECO:0007669"/>
    <property type="project" value="UniProtKB-KW"/>
</dbReference>
<evidence type="ECO:0000256" key="4">
    <source>
        <dbReference type="ARBA" id="ARBA00022692"/>
    </source>
</evidence>
<feature type="transmembrane region" description="Helical" evidence="9">
    <location>
        <begin position="287"/>
        <end position="304"/>
    </location>
</feature>
<dbReference type="OrthoDB" id="9986677at2759"/>
<evidence type="ECO:0000256" key="2">
    <source>
        <dbReference type="ARBA" id="ARBA00008807"/>
    </source>
</evidence>
<dbReference type="GO" id="GO:0035673">
    <property type="term" value="F:oligopeptide transmembrane transporter activity"/>
    <property type="evidence" value="ECO:0007669"/>
    <property type="project" value="InterPro"/>
</dbReference>
<organism evidence="10 11">
    <name type="scientific">Lasallia pustulata</name>
    <dbReference type="NCBI Taxonomy" id="136370"/>
    <lineage>
        <taxon>Eukaryota</taxon>
        <taxon>Fungi</taxon>
        <taxon>Dikarya</taxon>
        <taxon>Ascomycota</taxon>
        <taxon>Pezizomycotina</taxon>
        <taxon>Lecanoromycetes</taxon>
        <taxon>OSLEUM clade</taxon>
        <taxon>Umbilicariomycetidae</taxon>
        <taxon>Umbilicariales</taxon>
        <taxon>Umbilicariaceae</taxon>
        <taxon>Lasallia</taxon>
    </lineage>
</organism>
<comment type="subcellular location">
    <subcellularLocation>
        <location evidence="1">Membrane</location>
        <topology evidence="1">Multi-pass membrane protein</topology>
    </subcellularLocation>
</comment>
<keyword evidence="8 9" id="KW-0472">Membrane</keyword>
<keyword evidence="4 9" id="KW-0812">Transmembrane</keyword>
<dbReference type="InterPro" id="IPR004813">
    <property type="entry name" value="OPT"/>
</dbReference>
<name>A0A5M8PSB9_9LECA</name>
<dbReference type="Pfam" id="PF03169">
    <property type="entry name" value="OPT"/>
    <property type="match status" value="1"/>
</dbReference>
<evidence type="ECO:0000313" key="11">
    <source>
        <dbReference type="Proteomes" id="UP000324767"/>
    </source>
</evidence>
<protein>
    <submittedName>
        <fullName evidence="10">Small oligopeptide OPT family</fullName>
    </submittedName>
</protein>
<reference evidence="10 11" key="1">
    <citation type="submission" date="2019-09" db="EMBL/GenBank/DDBJ databases">
        <title>The hologenome of the rock-dwelling lichen Lasallia pustulata.</title>
        <authorList>
            <person name="Greshake Tzovaras B."/>
            <person name="Segers F."/>
            <person name="Bicker A."/>
            <person name="Dal Grande F."/>
            <person name="Otte J."/>
            <person name="Hankeln T."/>
            <person name="Schmitt I."/>
            <person name="Ebersberger I."/>
        </authorList>
    </citation>
    <scope>NUCLEOTIDE SEQUENCE [LARGE SCALE GENOMIC DNA]</scope>
    <source>
        <strain evidence="10">A1-1</strain>
    </source>
</reference>
<keyword evidence="7 9" id="KW-1133">Transmembrane helix</keyword>
<dbReference type="Proteomes" id="UP000324767">
    <property type="component" value="Unassembled WGS sequence"/>
</dbReference>
<keyword evidence="6" id="KW-0653">Protein transport</keyword>
<evidence type="ECO:0000256" key="8">
    <source>
        <dbReference type="ARBA" id="ARBA00023136"/>
    </source>
</evidence>
<dbReference type="PANTHER" id="PTHR22601">
    <property type="entry name" value="ISP4 LIKE PROTEIN"/>
    <property type="match status" value="1"/>
</dbReference>
<dbReference type="GO" id="GO:0016020">
    <property type="term" value="C:membrane"/>
    <property type="evidence" value="ECO:0007669"/>
    <property type="project" value="UniProtKB-SubCell"/>
</dbReference>
<comment type="similarity">
    <text evidence="2">Belongs to the oligopeptide OPT transporter family.</text>
</comment>
<dbReference type="EMBL" id="VXIT01000006">
    <property type="protein sequence ID" value="KAA6412307.1"/>
    <property type="molecule type" value="Genomic_DNA"/>
</dbReference>
<sequence>MIQATTNIQLGLNVFTEFIVGYAQPDRPLAMMLFKTYGYITMQQALAFVQDLKLGHYMKVPPRVMFSSQVIATLWSCFVQVAVFEWALGSIPDVCTQTQSNHYSRPNGRVFFNASVIWGLIGPQRIFSPGNIYSGLLWFWLVGALLPVVIYVAARMFPKSNIRYLSAPIIFGGTGYIPPAMPLNYLSWGIIGFVLNKYIMNKYRGWWMRFNYLTSAGLDVGLAISTIVIFLCLDLTNQSPPNWWGNTAPANTMDFLDTAIQKTVAPGEFFGPRTCRETEELVRRDQWVHGGGLICLKCHGLYVCKRRRRTRREKWLGIGCGREMLELVDMARGSMARKTFGQSLNCYDSYDRVGLGF</sequence>
<accession>A0A5M8PSB9</accession>
<evidence type="ECO:0000256" key="3">
    <source>
        <dbReference type="ARBA" id="ARBA00022448"/>
    </source>
</evidence>
<evidence type="ECO:0000256" key="6">
    <source>
        <dbReference type="ARBA" id="ARBA00022927"/>
    </source>
</evidence>
<evidence type="ECO:0000313" key="10">
    <source>
        <dbReference type="EMBL" id="KAA6412307.1"/>
    </source>
</evidence>
<evidence type="ECO:0000256" key="5">
    <source>
        <dbReference type="ARBA" id="ARBA00022856"/>
    </source>
</evidence>
<gene>
    <name evidence="10" type="ORF">FRX48_04459</name>
</gene>
<feature type="transmembrane region" description="Helical" evidence="9">
    <location>
        <begin position="133"/>
        <end position="154"/>
    </location>
</feature>
<comment type="caution">
    <text evidence="10">The sequence shown here is derived from an EMBL/GenBank/DDBJ whole genome shotgun (WGS) entry which is preliminary data.</text>
</comment>
<evidence type="ECO:0000256" key="7">
    <source>
        <dbReference type="ARBA" id="ARBA00022989"/>
    </source>
</evidence>
<evidence type="ECO:0000256" key="1">
    <source>
        <dbReference type="ARBA" id="ARBA00004141"/>
    </source>
</evidence>
<evidence type="ECO:0000256" key="9">
    <source>
        <dbReference type="SAM" id="Phobius"/>
    </source>
</evidence>
<keyword evidence="3" id="KW-0813">Transport</keyword>
<dbReference type="AlphaFoldDB" id="A0A5M8PSB9"/>
<proteinExistence type="inferred from homology"/>
<keyword evidence="5" id="KW-0571">Peptide transport</keyword>